<comment type="similarity">
    <text evidence="2">Belongs to the NASP family.</text>
</comment>
<evidence type="ECO:0000256" key="4">
    <source>
        <dbReference type="ARBA" id="ARBA00022803"/>
    </source>
</evidence>
<evidence type="ECO:0000259" key="7">
    <source>
        <dbReference type="Pfam" id="PF10516"/>
    </source>
</evidence>
<evidence type="ECO:0000256" key="1">
    <source>
        <dbReference type="ARBA" id="ARBA00004123"/>
    </source>
</evidence>
<dbReference type="VEuPathDB" id="FungiDB:MFRU_004g02540"/>
<dbReference type="Proteomes" id="UP000322873">
    <property type="component" value="Unassembled WGS sequence"/>
</dbReference>
<comment type="subcellular location">
    <subcellularLocation>
        <location evidence="1">Nucleus</location>
    </subcellularLocation>
</comment>
<accession>A0A5M9JM85</accession>
<dbReference type="GO" id="GO:0042393">
    <property type="term" value="F:histone binding"/>
    <property type="evidence" value="ECO:0007669"/>
    <property type="project" value="TreeGrafter"/>
</dbReference>
<dbReference type="AlphaFoldDB" id="A0A5M9JM85"/>
<feature type="compositionally biased region" description="Acidic residues" evidence="6">
    <location>
        <begin position="179"/>
        <end position="201"/>
    </location>
</feature>
<evidence type="ECO:0000256" key="5">
    <source>
        <dbReference type="ARBA" id="ARBA00023242"/>
    </source>
</evidence>
<evidence type="ECO:0000313" key="8">
    <source>
        <dbReference type="EMBL" id="KAA8569483.1"/>
    </source>
</evidence>
<dbReference type="InterPro" id="IPR019734">
    <property type="entry name" value="TPR_rpt"/>
</dbReference>
<protein>
    <recommendedName>
        <fullName evidence="7">Tetratricopeptide SHNi-TPR domain-containing protein</fullName>
    </recommendedName>
</protein>
<keyword evidence="9" id="KW-1185">Reference proteome</keyword>
<dbReference type="SMART" id="SM00028">
    <property type="entry name" value="TPR"/>
    <property type="match status" value="2"/>
</dbReference>
<feature type="region of interest" description="Disordered" evidence="6">
    <location>
        <begin position="91"/>
        <end position="142"/>
    </location>
</feature>
<organism evidence="8 9">
    <name type="scientific">Monilinia fructicola</name>
    <name type="common">Brown rot fungus</name>
    <name type="synonym">Ciboria fructicola</name>
    <dbReference type="NCBI Taxonomy" id="38448"/>
    <lineage>
        <taxon>Eukaryota</taxon>
        <taxon>Fungi</taxon>
        <taxon>Dikarya</taxon>
        <taxon>Ascomycota</taxon>
        <taxon>Pezizomycotina</taxon>
        <taxon>Leotiomycetes</taxon>
        <taxon>Helotiales</taxon>
        <taxon>Sclerotiniaceae</taxon>
        <taxon>Monilinia</taxon>
    </lineage>
</organism>
<feature type="region of interest" description="Disordered" evidence="6">
    <location>
        <begin position="439"/>
        <end position="484"/>
    </location>
</feature>
<evidence type="ECO:0000256" key="2">
    <source>
        <dbReference type="ARBA" id="ARBA00008402"/>
    </source>
</evidence>
<keyword evidence="3" id="KW-0677">Repeat</keyword>
<dbReference type="GO" id="GO:0005654">
    <property type="term" value="C:nucleoplasm"/>
    <property type="evidence" value="ECO:0007669"/>
    <property type="project" value="TreeGrafter"/>
</dbReference>
<evidence type="ECO:0000313" key="9">
    <source>
        <dbReference type="Proteomes" id="UP000322873"/>
    </source>
</evidence>
<evidence type="ECO:0000256" key="6">
    <source>
        <dbReference type="SAM" id="MobiDB-lite"/>
    </source>
</evidence>
<dbReference type="PANTHER" id="PTHR15081">
    <property type="entry name" value="NUCLEAR AUTOANTIGENIC SPERM PROTEIN NASP -RELATED"/>
    <property type="match status" value="1"/>
</dbReference>
<dbReference type="InterPro" id="IPR019544">
    <property type="entry name" value="Tetratricopeptide_SHNi-TPR_dom"/>
</dbReference>
<dbReference type="GO" id="GO:0034080">
    <property type="term" value="P:CENP-A containing chromatin assembly"/>
    <property type="evidence" value="ECO:0007669"/>
    <property type="project" value="TreeGrafter"/>
</dbReference>
<feature type="region of interest" description="Disordered" evidence="6">
    <location>
        <begin position="155"/>
        <end position="201"/>
    </location>
</feature>
<feature type="compositionally biased region" description="Basic and acidic residues" evidence="6">
    <location>
        <begin position="158"/>
        <end position="170"/>
    </location>
</feature>
<evidence type="ECO:0000256" key="3">
    <source>
        <dbReference type="ARBA" id="ARBA00022737"/>
    </source>
</evidence>
<dbReference type="InterPro" id="IPR011990">
    <property type="entry name" value="TPR-like_helical_dom_sf"/>
</dbReference>
<dbReference type="SUPFAM" id="SSF48452">
    <property type="entry name" value="TPR-like"/>
    <property type="match status" value="1"/>
</dbReference>
<keyword evidence="4" id="KW-0802">TPR repeat</keyword>
<feature type="domain" description="Tetratricopeptide SHNi-TPR" evidence="7">
    <location>
        <begin position="246"/>
        <end position="283"/>
    </location>
</feature>
<dbReference type="PANTHER" id="PTHR15081:SF1">
    <property type="entry name" value="NUCLEAR AUTOANTIGENIC SPERM PROTEIN"/>
    <property type="match status" value="1"/>
</dbReference>
<reference evidence="8 9" key="1">
    <citation type="submission" date="2019-06" db="EMBL/GenBank/DDBJ databases">
        <title>Genome Sequence of the Brown Rot Fungal Pathogen Monilinia fructicola.</title>
        <authorList>
            <person name="De Miccolis Angelini R.M."/>
            <person name="Landi L."/>
            <person name="Abate D."/>
            <person name="Pollastro S."/>
            <person name="Romanazzi G."/>
            <person name="Faretra F."/>
        </authorList>
    </citation>
    <scope>NUCLEOTIDE SEQUENCE [LARGE SCALE GENOMIC DNA]</scope>
    <source>
        <strain evidence="8 9">Mfrc123</strain>
    </source>
</reference>
<gene>
    <name evidence="8" type="ORF">EYC84_001112</name>
</gene>
<comment type="caution">
    <text evidence="8">The sequence shown here is derived from an EMBL/GenBank/DDBJ whole genome shotgun (WGS) entry which is preliminary data.</text>
</comment>
<proteinExistence type="inferred from homology"/>
<feature type="compositionally biased region" description="Basic and acidic residues" evidence="6">
    <location>
        <begin position="461"/>
        <end position="484"/>
    </location>
</feature>
<dbReference type="GO" id="GO:0006335">
    <property type="term" value="P:DNA replication-dependent chromatin assembly"/>
    <property type="evidence" value="ECO:0007669"/>
    <property type="project" value="TreeGrafter"/>
</dbReference>
<dbReference type="Gene3D" id="1.25.40.10">
    <property type="entry name" value="Tetratricopeptide repeat domain"/>
    <property type="match status" value="1"/>
</dbReference>
<sequence length="597" mass="65621">MAEPIEPPITLSKQASDDMEAYNSAKVSLAEYCAKGTAEYAQKRYEDAVDHYAQASELQAEINGEMSPENAEILFLYGRALFKVAQQQSDVLGGRASGEKQKPKKKSSGKKADTIKEEDEPVKAEEEQKDETLKTEGEQKRDEVAEEALAIIANGGAAKKEESSSKDPKKPLFTFTGDENFEDSDEEEEEEGEEDEEEDDPLNLAFDILDLTRVLFEKRLEADEGEGKGKEIGDNAMTTHIKERLADTRDLLGEISLENERFPAAVSDFRESLALKESLFPEEDEQIAEAHYKLSLALEFASITQTETDDNKTNAGTDNVDEEMRAEAVKELELAIKSTKLKLHNQEVELAETAIAEDNDVTRHRIADVKSIVADMELRLKELRAPPVDINKAVAAALAPAGAPQSNSTSGILGNILGESASETAARVEEAKKTATDLTGLVRHKKKETKDLPIQAAGAKRKAEDEPEVKGESNDGGKEKKAKVEVTSAEGASVEGASVEDAGVCSCIGYSYYAFSHSLIAISIPFHSVPFHSIATREDRNCFNSQTPPCRDIITNPESQQKHRPMRKTHLLDRCHRMIVVSSSVPSHVIRSLFLLI</sequence>
<dbReference type="InterPro" id="IPR051730">
    <property type="entry name" value="NASP-like"/>
</dbReference>
<name>A0A5M9JM85_MONFR</name>
<dbReference type="EMBL" id="VICG01000008">
    <property type="protein sequence ID" value="KAA8569483.1"/>
    <property type="molecule type" value="Genomic_DNA"/>
</dbReference>
<feature type="compositionally biased region" description="Basic and acidic residues" evidence="6">
    <location>
        <begin position="110"/>
        <end position="142"/>
    </location>
</feature>
<keyword evidence="5" id="KW-0539">Nucleus</keyword>
<dbReference type="Pfam" id="PF10516">
    <property type="entry name" value="SHNi-TPR"/>
    <property type="match status" value="1"/>
</dbReference>